<reference evidence="3" key="1">
    <citation type="submission" date="2012-11" db="EMBL/GenBank/DDBJ databases">
        <authorList>
            <person name="Lucero-Rivera Y.E."/>
            <person name="Tovar-Ramirez D."/>
        </authorList>
    </citation>
    <scope>NUCLEOTIDE SEQUENCE [LARGE SCALE GENOMIC DNA]</scope>
    <source>
        <strain evidence="3">Araruama</strain>
    </source>
</reference>
<feature type="domain" description="Transposase IS204/IS1001/IS1096/IS1165 DDE" evidence="1">
    <location>
        <begin position="70"/>
        <end position="186"/>
    </location>
</feature>
<protein>
    <recommendedName>
        <fullName evidence="1">Transposase IS204/IS1001/IS1096/IS1165 DDE domain-containing protein</fullName>
    </recommendedName>
</protein>
<evidence type="ECO:0000259" key="1">
    <source>
        <dbReference type="Pfam" id="PF01610"/>
    </source>
</evidence>
<organism evidence="2 3">
    <name type="scientific">Candidatus Magnetoglobus multicellularis str. Araruama</name>
    <dbReference type="NCBI Taxonomy" id="890399"/>
    <lineage>
        <taxon>Bacteria</taxon>
        <taxon>Pseudomonadati</taxon>
        <taxon>Thermodesulfobacteriota</taxon>
        <taxon>Desulfobacteria</taxon>
        <taxon>Desulfobacterales</taxon>
        <taxon>Desulfobacteraceae</taxon>
        <taxon>Candidatus Magnetoglobus</taxon>
    </lineage>
</organism>
<feature type="non-terminal residue" evidence="2">
    <location>
        <position position="1"/>
    </location>
</feature>
<dbReference type="AlphaFoldDB" id="A0A1V1NRQ7"/>
<comment type="caution">
    <text evidence="2">The sequence shown here is derived from an EMBL/GenBank/DDBJ whole genome shotgun (WGS) entry which is preliminary data.</text>
</comment>
<evidence type="ECO:0000313" key="3">
    <source>
        <dbReference type="Proteomes" id="UP000189670"/>
    </source>
</evidence>
<name>A0A1V1NRQ7_9BACT</name>
<evidence type="ECO:0000313" key="2">
    <source>
        <dbReference type="EMBL" id="ETR65254.1"/>
    </source>
</evidence>
<dbReference type="Proteomes" id="UP000189670">
    <property type="component" value="Unassembled WGS sequence"/>
</dbReference>
<gene>
    <name evidence="2" type="ORF">OMM_14548</name>
</gene>
<accession>A0A1V1NRQ7</accession>
<sequence length="269" mass="31568">DGGRVRTRIHKKKVRKTKKNRHRFKTKWREPRILVIDILSEDGSCDSLKLPLYDVMIEDADTVFYMMIGYMRLLGAKHAESIEFISDGAEWIWDRVNLLVTEAEISESKLFLVLDYYHACEHMNEALDLCENLSKKERSKKYKELKNKLKNNLDGIDEVIIDLKEMVTKKRKEEMEKLLEYFEKHKNHMKYALFLEKKISIGSGVVESAVRRVINLRFKGNGSLWKDKIVEGLMHLRSFFKAGRWRDLILRVITGKFNIPGFGQQGQAT</sequence>
<dbReference type="InterPro" id="IPR002560">
    <property type="entry name" value="Transposase_DDE"/>
</dbReference>
<proteinExistence type="predicted"/>
<dbReference type="EMBL" id="ATBP01003021">
    <property type="protein sequence ID" value="ETR65254.1"/>
    <property type="molecule type" value="Genomic_DNA"/>
</dbReference>
<dbReference type="Pfam" id="PF01610">
    <property type="entry name" value="DDE_Tnp_ISL3"/>
    <property type="match status" value="1"/>
</dbReference>